<comment type="caution">
    <text evidence="4">The sequence shown here is derived from an EMBL/GenBank/DDBJ whole genome shotgun (WGS) entry which is preliminary data.</text>
</comment>
<evidence type="ECO:0000256" key="2">
    <source>
        <dbReference type="ARBA" id="ARBA00023163"/>
    </source>
</evidence>
<evidence type="ECO:0000313" key="4">
    <source>
        <dbReference type="EMBL" id="MEK8026393.1"/>
    </source>
</evidence>
<keyword evidence="5" id="KW-1185">Reference proteome</keyword>
<dbReference type="EMBL" id="JBBUTF010000008">
    <property type="protein sequence ID" value="MEK8026393.1"/>
    <property type="molecule type" value="Genomic_DNA"/>
</dbReference>
<accession>A0ABU9B931</accession>
<name>A0ABU9B931_9BURK</name>
<organism evidence="4 5">
    <name type="scientific">Pseudaquabacterium rugosum</name>
    <dbReference type="NCBI Taxonomy" id="2984194"/>
    <lineage>
        <taxon>Bacteria</taxon>
        <taxon>Pseudomonadati</taxon>
        <taxon>Pseudomonadota</taxon>
        <taxon>Betaproteobacteria</taxon>
        <taxon>Burkholderiales</taxon>
        <taxon>Sphaerotilaceae</taxon>
        <taxon>Pseudaquabacterium</taxon>
    </lineage>
</organism>
<dbReference type="Proteomes" id="UP001368500">
    <property type="component" value="Unassembled WGS sequence"/>
</dbReference>
<feature type="domain" description="HTH deoR-type" evidence="3">
    <location>
        <begin position="3"/>
        <end position="58"/>
    </location>
</feature>
<sequence length="232" mass="25810">MRRADRLFQLVQLIRGRRLSTAAWLAERLQVSLRTVYRDVAALQARGVAIEGEAGVGYRFGAGQALPPLMFPRGEAQALVAAVRLAGPRLDPALAAQAEAALARIMAVLPGEVRTAAERLLVYSPDAGQDAQALDRLQALREAADQRRWVAFDYRDESGRASRRRVRPLACLHWGQVWTLAAWCALREDFRSFRLDRIDALQVEDARFRDEPGRTLADLQRRVAAESGGRLA</sequence>
<dbReference type="InterPro" id="IPR036390">
    <property type="entry name" value="WH_DNA-bd_sf"/>
</dbReference>
<dbReference type="InterPro" id="IPR001034">
    <property type="entry name" value="DeoR_HTH"/>
</dbReference>
<dbReference type="PANTHER" id="PTHR34580:SF3">
    <property type="entry name" value="PROTEIN PAFB"/>
    <property type="match status" value="1"/>
</dbReference>
<dbReference type="Gene3D" id="1.10.10.10">
    <property type="entry name" value="Winged helix-like DNA-binding domain superfamily/Winged helix DNA-binding domain"/>
    <property type="match status" value="1"/>
</dbReference>
<dbReference type="InterPro" id="IPR013196">
    <property type="entry name" value="HTH_11"/>
</dbReference>
<reference evidence="4 5" key="1">
    <citation type="submission" date="2024-04" db="EMBL/GenBank/DDBJ databases">
        <title>Novel species of the genus Ideonella isolated from streams.</title>
        <authorList>
            <person name="Lu H."/>
        </authorList>
    </citation>
    <scope>NUCLEOTIDE SEQUENCE [LARGE SCALE GENOMIC DNA]</scope>
    <source>
        <strain evidence="4 5">BYS139W</strain>
    </source>
</reference>
<dbReference type="PROSITE" id="PS52050">
    <property type="entry name" value="WYL"/>
    <property type="match status" value="1"/>
</dbReference>
<evidence type="ECO:0000313" key="5">
    <source>
        <dbReference type="Proteomes" id="UP001368500"/>
    </source>
</evidence>
<evidence type="ECO:0000259" key="3">
    <source>
        <dbReference type="PROSITE" id="PS51000"/>
    </source>
</evidence>
<dbReference type="Pfam" id="PF13280">
    <property type="entry name" value="WYL"/>
    <property type="match status" value="1"/>
</dbReference>
<dbReference type="InterPro" id="IPR036388">
    <property type="entry name" value="WH-like_DNA-bd_sf"/>
</dbReference>
<dbReference type="Pfam" id="PF08279">
    <property type="entry name" value="HTH_11"/>
    <property type="match status" value="1"/>
</dbReference>
<keyword evidence="1" id="KW-0805">Transcription regulation</keyword>
<dbReference type="PROSITE" id="PS51000">
    <property type="entry name" value="HTH_DEOR_2"/>
    <property type="match status" value="1"/>
</dbReference>
<protein>
    <submittedName>
        <fullName evidence="4">YafY family protein</fullName>
    </submittedName>
</protein>
<keyword evidence="2" id="KW-0804">Transcription</keyword>
<dbReference type="InterPro" id="IPR026881">
    <property type="entry name" value="WYL_dom"/>
</dbReference>
<evidence type="ECO:0000256" key="1">
    <source>
        <dbReference type="ARBA" id="ARBA00023015"/>
    </source>
</evidence>
<dbReference type="SUPFAM" id="SSF46785">
    <property type="entry name" value="Winged helix' DNA-binding domain"/>
    <property type="match status" value="1"/>
</dbReference>
<gene>
    <name evidence="4" type="ORF">AACH11_10530</name>
</gene>
<dbReference type="RefSeq" id="WP_341374177.1">
    <property type="nucleotide sequence ID" value="NZ_JBBUTF010000008.1"/>
</dbReference>
<proteinExistence type="predicted"/>
<dbReference type="InterPro" id="IPR051534">
    <property type="entry name" value="CBASS_pafABC_assoc_protein"/>
</dbReference>
<dbReference type="PANTHER" id="PTHR34580">
    <property type="match status" value="1"/>
</dbReference>